<proteinExistence type="inferred from homology"/>
<feature type="region of interest" description="Disordered" evidence="6">
    <location>
        <begin position="242"/>
        <end position="263"/>
    </location>
</feature>
<name>A0ABY8FSA9_9SPHN</name>
<dbReference type="PANTHER" id="PTHR31040:SF1">
    <property type="entry name" value="NURIM"/>
    <property type="match status" value="1"/>
</dbReference>
<evidence type="ECO:0008006" key="10">
    <source>
        <dbReference type="Google" id="ProtNLM"/>
    </source>
</evidence>
<sequence>MRRSLILAFAGVAYVLSLASLAYIVGFIADFDVPKAISDGDRLPLWTAITIDAVLIAMFGLHHSITARSSFKRWWTKIVPASIERATYLYMTVINVGFLMYYWTPIPITIWRVESPALVGLILAAYAGVWVMMVAATFHFGHFRFLGLAQAWENFRQVTPEQRPMSARYLYAVVRHPISLGWMISPFLVSHFTVGHLVFAVATVIYVLVATPFEEADLIEKIGEPYREYRERVPAFLPFARSRSSSFDPQRPQSGDYCAADHL</sequence>
<keyword evidence="3 7" id="KW-0812">Transmembrane</keyword>
<evidence type="ECO:0000256" key="3">
    <source>
        <dbReference type="ARBA" id="ARBA00022692"/>
    </source>
</evidence>
<dbReference type="EMBL" id="CP121106">
    <property type="protein sequence ID" value="WFL76306.1"/>
    <property type="molecule type" value="Genomic_DNA"/>
</dbReference>
<evidence type="ECO:0000256" key="1">
    <source>
        <dbReference type="ARBA" id="ARBA00004141"/>
    </source>
</evidence>
<feature type="transmembrane region" description="Helical" evidence="7">
    <location>
        <begin position="86"/>
        <end position="104"/>
    </location>
</feature>
<comment type="subcellular location">
    <subcellularLocation>
        <location evidence="1">Membrane</location>
        <topology evidence="1">Multi-pass membrane protein</topology>
    </subcellularLocation>
</comment>
<keyword evidence="4 7" id="KW-1133">Transmembrane helix</keyword>
<dbReference type="Gene3D" id="1.20.120.1630">
    <property type="match status" value="1"/>
</dbReference>
<gene>
    <name evidence="8" type="ORF">P7228_09875</name>
</gene>
<protein>
    <recommendedName>
        <fullName evidence="10">Methanethiol S-methyltransferase</fullName>
    </recommendedName>
</protein>
<dbReference type="InterPro" id="IPR033580">
    <property type="entry name" value="Nurim-like"/>
</dbReference>
<keyword evidence="9" id="KW-1185">Reference proteome</keyword>
<feature type="transmembrane region" description="Helical" evidence="7">
    <location>
        <begin position="116"/>
        <end position="138"/>
    </location>
</feature>
<evidence type="ECO:0000313" key="9">
    <source>
        <dbReference type="Proteomes" id="UP001215827"/>
    </source>
</evidence>
<evidence type="ECO:0000256" key="4">
    <source>
        <dbReference type="ARBA" id="ARBA00022989"/>
    </source>
</evidence>
<dbReference type="RefSeq" id="WP_278015072.1">
    <property type="nucleotide sequence ID" value="NZ_CP121106.1"/>
</dbReference>
<reference evidence="8 9" key="1">
    <citation type="submission" date="2023-03" db="EMBL/GenBank/DDBJ databases">
        <title>Altererythrobacter sp. CAU 1644 isolated from sand.</title>
        <authorList>
            <person name="Kim W."/>
        </authorList>
    </citation>
    <scope>NUCLEOTIDE SEQUENCE [LARGE SCALE GENOMIC DNA]</scope>
    <source>
        <strain evidence="8 9">CAU 1644</strain>
    </source>
</reference>
<feature type="transmembrane region" description="Helical" evidence="7">
    <location>
        <begin position="194"/>
        <end position="213"/>
    </location>
</feature>
<feature type="transmembrane region" description="Helical" evidence="7">
    <location>
        <begin position="45"/>
        <end position="65"/>
    </location>
</feature>
<accession>A0ABY8FSA9</accession>
<evidence type="ECO:0000256" key="7">
    <source>
        <dbReference type="SAM" id="Phobius"/>
    </source>
</evidence>
<evidence type="ECO:0000313" key="8">
    <source>
        <dbReference type="EMBL" id="WFL76306.1"/>
    </source>
</evidence>
<evidence type="ECO:0000256" key="6">
    <source>
        <dbReference type="SAM" id="MobiDB-lite"/>
    </source>
</evidence>
<evidence type="ECO:0000256" key="2">
    <source>
        <dbReference type="ARBA" id="ARBA00010631"/>
    </source>
</evidence>
<dbReference type="PANTHER" id="PTHR31040">
    <property type="entry name" value="NURIM"/>
    <property type="match status" value="1"/>
</dbReference>
<keyword evidence="5 7" id="KW-0472">Membrane</keyword>
<feature type="compositionally biased region" description="Polar residues" evidence="6">
    <location>
        <begin position="242"/>
        <end position="253"/>
    </location>
</feature>
<dbReference type="Proteomes" id="UP001215827">
    <property type="component" value="Chromosome"/>
</dbReference>
<organism evidence="8 9">
    <name type="scientific">Altererythrobacter arenosus</name>
    <dbReference type="NCBI Taxonomy" id="3032592"/>
    <lineage>
        <taxon>Bacteria</taxon>
        <taxon>Pseudomonadati</taxon>
        <taxon>Pseudomonadota</taxon>
        <taxon>Alphaproteobacteria</taxon>
        <taxon>Sphingomonadales</taxon>
        <taxon>Erythrobacteraceae</taxon>
        <taxon>Altererythrobacter</taxon>
    </lineage>
</organism>
<evidence type="ECO:0000256" key="5">
    <source>
        <dbReference type="ARBA" id="ARBA00023136"/>
    </source>
</evidence>
<comment type="similarity">
    <text evidence="2">Belongs to the nurim family.</text>
</comment>